<organism evidence="6 7">
    <name type="scientific">Oryzisolibacter propanilivorax</name>
    <dbReference type="NCBI Taxonomy" id="1527607"/>
    <lineage>
        <taxon>Bacteria</taxon>
        <taxon>Pseudomonadati</taxon>
        <taxon>Pseudomonadota</taxon>
        <taxon>Betaproteobacteria</taxon>
        <taxon>Burkholderiales</taxon>
        <taxon>Comamonadaceae</taxon>
        <taxon>Oryzisolibacter</taxon>
    </lineage>
</organism>
<dbReference type="Gene3D" id="1.20.1250.20">
    <property type="entry name" value="MFS general substrate transporter like domains"/>
    <property type="match status" value="2"/>
</dbReference>
<feature type="transmembrane region" description="Helical" evidence="4">
    <location>
        <begin position="145"/>
        <end position="167"/>
    </location>
</feature>
<accession>A0A1G9T0L0</accession>
<evidence type="ECO:0000256" key="1">
    <source>
        <dbReference type="ARBA" id="ARBA00022692"/>
    </source>
</evidence>
<dbReference type="InterPro" id="IPR052524">
    <property type="entry name" value="MFS_Cyanate_Porter"/>
</dbReference>
<evidence type="ECO:0000256" key="4">
    <source>
        <dbReference type="SAM" id="Phobius"/>
    </source>
</evidence>
<gene>
    <name evidence="6" type="ORF">SAMN05428957_105261</name>
</gene>
<evidence type="ECO:0000313" key="7">
    <source>
        <dbReference type="Proteomes" id="UP000198552"/>
    </source>
</evidence>
<feature type="transmembrane region" description="Helical" evidence="4">
    <location>
        <begin position="111"/>
        <end position="133"/>
    </location>
</feature>
<dbReference type="Pfam" id="PF07690">
    <property type="entry name" value="MFS_1"/>
    <property type="match status" value="1"/>
</dbReference>
<feature type="transmembrane region" description="Helical" evidence="4">
    <location>
        <begin position="289"/>
        <end position="307"/>
    </location>
</feature>
<sequence>MPVAEAHASAAQPAGGTALLWIATVVLVTLNLRPFITAIGPLAPTLEAQTGMGLEALSGLTLLPMVLMGVGTWAAPTALRRLGARRCIAAALATIALGNLLRLGAHGAPLLLASAALCGAGVALVQGVLPGLIKQRSPGGVARMMGIYSASLMGGGALGAQLSPLALQWGASWQMALGLWAVPVLPALALAWHTLRERRPAVVAASGAVHDQNTGWLVHRARTWLLILTFGLLNGGYASMVAWLAPFYQSLGWSAPASGLLVAVLSVAQAAAALGLPALIGHRPDRRPWIWLTLALQVLGFASLAWWPEVSPMGTVIVLGMGLGGCFAMIMVVPLDHLRSPVQAGALSALMQGGGFILAAMAPWVVALLHESSGGFRAGWLAQLLAVLAVALLVTRLAPQHYARAMRAPGAAAHG</sequence>
<dbReference type="InterPro" id="IPR020846">
    <property type="entry name" value="MFS_dom"/>
</dbReference>
<evidence type="ECO:0000256" key="3">
    <source>
        <dbReference type="ARBA" id="ARBA00023136"/>
    </source>
</evidence>
<dbReference type="SUPFAM" id="SSF103473">
    <property type="entry name" value="MFS general substrate transporter"/>
    <property type="match status" value="1"/>
</dbReference>
<dbReference type="EMBL" id="FNHP01000005">
    <property type="protein sequence ID" value="SDM41273.1"/>
    <property type="molecule type" value="Genomic_DNA"/>
</dbReference>
<dbReference type="RefSeq" id="WP_245703968.1">
    <property type="nucleotide sequence ID" value="NZ_FNHP01000005.1"/>
</dbReference>
<dbReference type="Proteomes" id="UP000198552">
    <property type="component" value="Unassembled WGS sequence"/>
</dbReference>
<keyword evidence="7" id="KW-1185">Reference proteome</keyword>
<dbReference type="GO" id="GO:0022857">
    <property type="term" value="F:transmembrane transporter activity"/>
    <property type="evidence" value="ECO:0007669"/>
    <property type="project" value="InterPro"/>
</dbReference>
<dbReference type="PANTHER" id="PTHR23523:SF1">
    <property type="entry name" value="CYANATE TRANSPORT PROTEIN CYNX"/>
    <property type="match status" value="1"/>
</dbReference>
<feature type="transmembrane region" description="Helical" evidence="4">
    <location>
        <begin position="224"/>
        <end position="245"/>
    </location>
</feature>
<dbReference type="InterPro" id="IPR036259">
    <property type="entry name" value="MFS_trans_sf"/>
</dbReference>
<feature type="transmembrane region" description="Helical" evidence="4">
    <location>
        <begin position="56"/>
        <end position="75"/>
    </location>
</feature>
<feature type="transmembrane region" description="Helical" evidence="4">
    <location>
        <begin position="257"/>
        <end position="280"/>
    </location>
</feature>
<protein>
    <submittedName>
        <fullName evidence="6">MFS transporter, CP family, cyanate transporter</fullName>
    </submittedName>
</protein>
<feature type="transmembrane region" description="Helical" evidence="4">
    <location>
        <begin position="18"/>
        <end position="36"/>
    </location>
</feature>
<evidence type="ECO:0000256" key="2">
    <source>
        <dbReference type="ARBA" id="ARBA00022989"/>
    </source>
</evidence>
<dbReference type="STRING" id="1527607.SAMN05428957_105261"/>
<reference evidence="7" key="1">
    <citation type="submission" date="2016-10" db="EMBL/GenBank/DDBJ databases">
        <authorList>
            <person name="Varghese N."/>
            <person name="Submissions S."/>
        </authorList>
    </citation>
    <scope>NUCLEOTIDE SEQUENCE [LARGE SCALE GENOMIC DNA]</scope>
    <source>
        <strain evidence="7">EPL6</strain>
    </source>
</reference>
<feature type="transmembrane region" description="Helical" evidence="4">
    <location>
        <begin position="345"/>
        <end position="366"/>
    </location>
</feature>
<keyword evidence="3 4" id="KW-0472">Membrane</keyword>
<evidence type="ECO:0000259" key="5">
    <source>
        <dbReference type="PROSITE" id="PS50850"/>
    </source>
</evidence>
<evidence type="ECO:0000313" key="6">
    <source>
        <dbReference type="EMBL" id="SDM41273.1"/>
    </source>
</evidence>
<keyword evidence="2 4" id="KW-1133">Transmembrane helix</keyword>
<dbReference type="PROSITE" id="PS50850">
    <property type="entry name" value="MFS"/>
    <property type="match status" value="1"/>
</dbReference>
<dbReference type="InterPro" id="IPR011701">
    <property type="entry name" value="MFS"/>
</dbReference>
<dbReference type="AlphaFoldDB" id="A0A1G9T0L0"/>
<feature type="domain" description="Major facilitator superfamily (MFS) profile" evidence="5">
    <location>
        <begin position="19"/>
        <end position="401"/>
    </location>
</feature>
<dbReference type="PANTHER" id="PTHR23523">
    <property type="match status" value="1"/>
</dbReference>
<feature type="transmembrane region" description="Helical" evidence="4">
    <location>
        <begin position="173"/>
        <end position="192"/>
    </location>
</feature>
<proteinExistence type="predicted"/>
<feature type="transmembrane region" description="Helical" evidence="4">
    <location>
        <begin position="378"/>
        <end position="398"/>
    </location>
</feature>
<name>A0A1G9T0L0_9BURK</name>
<keyword evidence="1 4" id="KW-0812">Transmembrane</keyword>
<feature type="transmembrane region" description="Helical" evidence="4">
    <location>
        <begin position="313"/>
        <end position="333"/>
    </location>
</feature>